<dbReference type="EMBL" id="FLUM01000003">
    <property type="protein sequence ID" value="SBW07850.1"/>
    <property type="molecule type" value="Genomic_DNA"/>
</dbReference>
<proteinExistence type="predicted"/>
<name>A0A212K824_9BACT</name>
<reference evidence="1" key="1">
    <citation type="submission" date="2016-04" db="EMBL/GenBank/DDBJ databases">
        <authorList>
            <person name="Evans L.H."/>
            <person name="Alamgir A."/>
            <person name="Owens N."/>
            <person name="Weber N.D."/>
            <person name="Virtaneva K."/>
            <person name="Barbian K."/>
            <person name="Babar A."/>
            <person name="Rosenke K."/>
        </authorList>
    </citation>
    <scope>NUCLEOTIDE SEQUENCE</scope>
    <source>
        <strain evidence="1">86-1</strain>
    </source>
</reference>
<sequence>MRQPNKTVYDRTTKKSKLNNIIHSVQGTIPPPVLFKSKIV</sequence>
<protein>
    <submittedName>
        <fullName evidence="1">Uncharacterized protein</fullName>
    </submittedName>
</protein>
<dbReference type="AlphaFoldDB" id="A0A212K824"/>
<evidence type="ECO:0000313" key="1">
    <source>
        <dbReference type="EMBL" id="SBW07850.1"/>
    </source>
</evidence>
<gene>
    <name evidence="1" type="ORF">KL86DYS1_31776</name>
</gene>
<organism evidence="1">
    <name type="scientific">uncultured Dysgonomonas sp</name>
    <dbReference type="NCBI Taxonomy" id="206096"/>
    <lineage>
        <taxon>Bacteria</taxon>
        <taxon>Pseudomonadati</taxon>
        <taxon>Bacteroidota</taxon>
        <taxon>Bacteroidia</taxon>
        <taxon>Bacteroidales</taxon>
        <taxon>Dysgonomonadaceae</taxon>
        <taxon>Dysgonomonas</taxon>
        <taxon>environmental samples</taxon>
    </lineage>
</organism>
<accession>A0A212K824</accession>